<dbReference type="CDD" id="cd00085">
    <property type="entry name" value="HNHc"/>
    <property type="match status" value="1"/>
</dbReference>
<evidence type="ECO:0000313" key="1">
    <source>
        <dbReference type="EMBL" id="GAA6166879.1"/>
    </source>
</evidence>
<protein>
    <recommendedName>
        <fullName evidence="3">HNH endonuclease</fullName>
    </recommendedName>
</protein>
<comment type="caution">
    <text evidence="1">The sequence shown here is derived from an EMBL/GenBank/DDBJ whole genome shotgun (WGS) entry which is preliminary data.</text>
</comment>
<name>A0ABQ0A5G4_9GAMM</name>
<dbReference type="RefSeq" id="WP_353301695.1">
    <property type="nucleotide sequence ID" value="NZ_BAABWN010000002.1"/>
</dbReference>
<keyword evidence="2" id="KW-1185">Reference proteome</keyword>
<accession>A0ABQ0A5G4</accession>
<evidence type="ECO:0000313" key="2">
    <source>
        <dbReference type="Proteomes" id="UP001465153"/>
    </source>
</evidence>
<sequence>MMPIKYSPLQPDSNERLKAATATQQIKDILERVAVNSLYQTLTQKDRDLLFDEGYAGTLIDNLVFLTLRSYDSDGHYSDDIVVGLNDFAVDPSLYSSRYVKQHFTAMNHCRCAYCETYIPSSGVVCHIRPPVVLKNNNKIQQSPYGVLAYDYENLVLICSDCYTEKSGVFPLISEKFRGDVTKEQPLLLNPFNDSTREFIRFNPITGLAFALDAVKDFAKDTFHLSESELESELYNNPNFVPSQLYGCDKSALAIPSSDNDKAFSKWMIDKKLSSYRGFETIRYLNLNRSFLLIERRAHINSIACCGQKIDDSELNKELADSEIIAWFEHQLGYVHRFQSLTIDCFRFWLQQYNISATSNEVKKNNTKNATVDSEESESFPIKLSRPKLNEKAFIPEWIQSLLMYMVIESELTMGNKRRIISLRNSDYLYGTDNDQKCVFLPIDWQGDFENVIKVRDSQHTWETSFSELAASIPLEVLQIFSSAEVWAEGDYAPLVKTP</sequence>
<dbReference type="Proteomes" id="UP001465153">
    <property type="component" value="Unassembled WGS sequence"/>
</dbReference>
<evidence type="ECO:0008006" key="3">
    <source>
        <dbReference type="Google" id="ProtNLM"/>
    </source>
</evidence>
<gene>
    <name evidence="1" type="ORF">NBRC116591_06890</name>
</gene>
<dbReference type="EMBL" id="BAABWN010000002">
    <property type="protein sequence ID" value="GAA6166879.1"/>
    <property type="molecule type" value="Genomic_DNA"/>
</dbReference>
<proteinExistence type="predicted"/>
<organism evidence="1 2">
    <name type="scientific">Sessilibacter corallicola</name>
    <dbReference type="NCBI Taxonomy" id="2904075"/>
    <lineage>
        <taxon>Bacteria</taxon>
        <taxon>Pseudomonadati</taxon>
        <taxon>Pseudomonadota</taxon>
        <taxon>Gammaproteobacteria</taxon>
        <taxon>Cellvibrionales</taxon>
        <taxon>Cellvibrionaceae</taxon>
        <taxon>Sessilibacter</taxon>
    </lineage>
</organism>
<dbReference type="InterPro" id="IPR003615">
    <property type="entry name" value="HNH_nuc"/>
</dbReference>
<reference evidence="1 2" key="1">
    <citation type="submission" date="2024-04" db="EMBL/GenBank/DDBJ databases">
        <title>Draft genome sequence of Sessilibacter corallicola NBRC 116591.</title>
        <authorList>
            <person name="Miyakawa T."/>
            <person name="Kusuya Y."/>
            <person name="Miura T."/>
        </authorList>
    </citation>
    <scope>NUCLEOTIDE SEQUENCE [LARGE SCALE GENOMIC DNA]</scope>
    <source>
        <strain evidence="1 2">KU-00831-HH</strain>
    </source>
</reference>